<dbReference type="SUPFAM" id="SSF54373">
    <property type="entry name" value="FAD-linked reductases, C-terminal domain"/>
    <property type="match status" value="1"/>
</dbReference>
<keyword evidence="5" id="KW-1185">Reference proteome</keyword>
<dbReference type="PANTHER" id="PTHR10742">
    <property type="entry name" value="FLAVIN MONOAMINE OXIDASE"/>
    <property type="match status" value="1"/>
</dbReference>
<dbReference type="GO" id="GO:0006338">
    <property type="term" value="P:chromatin remodeling"/>
    <property type="evidence" value="ECO:0007669"/>
    <property type="project" value="TreeGrafter"/>
</dbReference>
<dbReference type="InterPro" id="IPR050281">
    <property type="entry name" value="Flavin_monoamine_oxidase"/>
</dbReference>
<evidence type="ECO:0000256" key="2">
    <source>
        <dbReference type="ARBA" id="ARBA00023002"/>
    </source>
</evidence>
<evidence type="ECO:0000259" key="3">
    <source>
        <dbReference type="Pfam" id="PF01593"/>
    </source>
</evidence>
<dbReference type="InterPro" id="IPR036188">
    <property type="entry name" value="FAD/NAD-bd_sf"/>
</dbReference>
<dbReference type="SUPFAM" id="SSF51905">
    <property type="entry name" value="FAD/NAD(P)-binding domain"/>
    <property type="match status" value="1"/>
</dbReference>
<dbReference type="EMBL" id="KN837221">
    <property type="protein sequence ID" value="KIJ32814.1"/>
    <property type="molecule type" value="Genomic_DNA"/>
</dbReference>
<protein>
    <recommendedName>
        <fullName evidence="3">Amine oxidase domain-containing protein</fullName>
    </recommendedName>
</protein>
<keyword evidence="2" id="KW-0560">Oxidoreductase</keyword>
<reference evidence="4 5" key="1">
    <citation type="submission" date="2014-06" db="EMBL/GenBank/DDBJ databases">
        <title>Evolutionary Origins and Diversification of the Mycorrhizal Mutualists.</title>
        <authorList>
            <consortium name="DOE Joint Genome Institute"/>
            <consortium name="Mycorrhizal Genomics Consortium"/>
            <person name="Kohler A."/>
            <person name="Kuo A."/>
            <person name="Nagy L.G."/>
            <person name="Floudas D."/>
            <person name="Copeland A."/>
            <person name="Barry K.W."/>
            <person name="Cichocki N."/>
            <person name="Veneault-Fourrey C."/>
            <person name="LaButti K."/>
            <person name="Lindquist E.A."/>
            <person name="Lipzen A."/>
            <person name="Lundell T."/>
            <person name="Morin E."/>
            <person name="Murat C."/>
            <person name="Riley R."/>
            <person name="Ohm R."/>
            <person name="Sun H."/>
            <person name="Tunlid A."/>
            <person name="Henrissat B."/>
            <person name="Grigoriev I.V."/>
            <person name="Hibbett D.S."/>
            <person name="Martin F."/>
        </authorList>
    </citation>
    <scope>NUCLEOTIDE SEQUENCE [LARGE SCALE GENOMIC DNA]</scope>
    <source>
        <strain evidence="4 5">SS14</strain>
    </source>
</reference>
<evidence type="ECO:0000313" key="5">
    <source>
        <dbReference type="Proteomes" id="UP000054279"/>
    </source>
</evidence>
<dbReference type="GO" id="GO:0050660">
    <property type="term" value="F:flavin adenine dinucleotide binding"/>
    <property type="evidence" value="ECO:0007669"/>
    <property type="project" value="TreeGrafter"/>
</dbReference>
<accession>A0A0C9UDN0</accession>
<dbReference type="HOGENOM" id="CLU_004498_0_3_1"/>
<dbReference type="Pfam" id="PF01593">
    <property type="entry name" value="Amino_oxidase"/>
    <property type="match status" value="1"/>
</dbReference>
<dbReference type="Gene3D" id="3.50.50.60">
    <property type="entry name" value="FAD/NAD(P)-binding domain"/>
    <property type="match status" value="1"/>
</dbReference>
<organism evidence="4 5">
    <name type="scientific">Sphaerobolus stellatus (strain SS14)</name>
    <dbReference type="NCBI Taxonomy" id="990650"/>
    <lineage>
        <taxon>Eukaryota</taxon>
        <taxon>Fungi</taxon>
        <taxon>Dikarya</taxon>
        <taxon>Basidiomycota</taxon>
        <taxon>Agaricomycotina</taxon>
        <taxon>Agaricomycetes</taxon>
        <taxon>Phallomycetidae</taxon>
        <taxon>Geastrales</taxon>
        <taxon>Sphaerobolaceae</taxon>
        <taxon>Sphaerobolus</taxon>
    </lineage>
</organism>
<sequence>MPYDVVIIGAGWSGVIAAYNLSKKGYSILVLEARNRVGGRAMTYVEGMPAPIDLGCSWIHGYKQGNPAKELAKEFGVTAKLPNKTDNLIYGLDGPLPTEIASRLQSNLGAARAAAYDHAQLNPEPPSSSVPLSEHLFSPSSSLFEDCNQSLAASYARSFEIPLGAPLESISLRWAGWENNFAGSDAAPENGFQPFIEKILDAATKNGAKLQLDECVKGIRNMKDEVVILTSKGEYQARSVLCTIPLGVLQQDPPIFSPALSARRQETISRTHVGVLEKIVLSYKETWWPSASLVGSFTFLPSKSLSPSESKIDPLTILLSHTIIVASFAAPSLPNPHPTLLFYISTTPARLLAKFSDDDVTHAAHEFIIERFKVTTIASPPIASVRTNWLKDPYSWGATTTSSIIGEGRSPLDFLELGKPLWGGKLGFAGEHTEPNHRGSVAGAVISGQREADRIGTLLKD</sequence>
<proteinExistence type="inferred from homology"/>
<gene>
    <name evidence="4" type="ORF">M422DRAFT_35695</name>
</gene>
<dbReference type="GO" id="GO:0003682">
    <property type="term" value="F:chromatin binding"/>
    <property type="evidence" value="ECO:0007669"/>
    <property type="project" value="TreeGrafter"/>
</dbReference>
<comment type="similarity">
    <text evidence="1">Belongs to the flavin monoamine oxidase family.</text>
</comment>
<dbReference type="Proteomes" id="UP000054279">
    <property type="component" value="Unassembled WGS sequence"/>
</dbReference>
<feature type="domain" description="Amine oxidase" evidence="3">
    <location>
        <begin position="13"/>
        <end position="455"/>
    </location>
</feature>
<evidence type="ECO:0000313" key="4">
    <source>
        <dbReference type="EMBL" id="KIJ32814.1"/>
    </source>
</evidence>
<dbReference type="Gene3D" id="3.90.660.10">
    <property type="match status" value="1"/>
</dbReference>
<dbReference type="GO" id="GO:0016491">
    <property type="term" value="F:oxidoreductase activity"/>
    <property type="evidence" value="ECO:0007669"/>
    <property type="project" value="UniProtKB-KW"/>
</dbReference>
<dbReference type="InterPro" id="IPR002937">
    <property type="entry name" value="Amino_oxidase"/>
</dbReference>
<name>A0A0C9UDN0_SPHS4</name>
<evidence type="ECO:0000256" key="1">
    <source>
        <dbReference type="ARBA" id="ARBA00005995"/>
    </source>
</evidence>
<dbReference type="AlphaFoldDB" id="A0A0C9UDN0"/>
<dbReference type="OrthoDB" id="5046242at2759"/>
<dbReference type="PANTHER" id="PTHR10742:SF386">
    <property type="entry name" value="LYSINE-SPECIFIC HISTONE DEMETHYLASE 1A"/>
    <property type="match status" value="1"/>
</dbReference>